<dbReference type="RefSeq" id="WP_129349322.1">
    <property type="nucleotide sequence ID" value="NZ_CP012670.1"/>
</dbReference>
<dbReference type="EMBL" id="CP012670">
    <property type="protein sequence ID" value="AUX23851.1"/>
    <property type="molecule type" value="Genomic_DNA"/>
</dbReference>
<evidence type="ECO:0000313" key="1">
    <source>
        <dbReference type="EMBL" id="AUX23851.1"/>
    </source>
</evidence>
<accession>A0A4P2Q3X1</accession>
<dbReference type="AlphaFoldDB" id="A0A4P2Q3X1"/>
<evidence type="ECO:0000313" key="2">
    <source>
        <dbReference type="Proteomes" id="UP000295781"/>
    </source>
</evidence>
<name>A0A4P2Q3X1_SORCE</name>
<protein>
    <submittedName>
        <fullName evidence="1">Uncharacterized protein</fullName>
    </submittedName>
</protein>
<reference evidence="1 2" key="1">
    <citation type="submission" date="2015-09" db="EMBL/GenBank/DDBJ databases">
        <title>Sorangium comparison.</title>
        <authorList>
            <person name="Zaburannyi N."/>
            <person name="Bunk B."/>
            <person name="Overmann J."/>
            <person name="Mueller R."/>
        </authorList>
    </citation>
    <scope>NUCLEOTIDE SEQUENCE [LARGE SCALE GENOMIC DNA]</scope>
    <source>
        <strain evidence="1 2">So ceGT47</strain>
    </source>
</reference>
<gene>
    <name evidence="1" type="ORF">SOCEGT47_043810</name>
</gene>
<dbReference type="Proteomes" id="UP000295781">
    <property type="component" value="Chromosome"/>
</dbReference>
<proteinExistence type="predicted"/>
<sequence>MNSKPPISERGLHYLVENGCMPPGWRRDVLLDWLAQHGVPRLDVLIAWEEALHDIRNRLYLPRSSCASSEKGCRKGISNDLLLLPGSLSYRTMRVYPGGRIPNVREHEGVKLVLFGESISPARYFYMDQAGRVFEVTPWRPCHLVAQSPFVHLERAILEAMTLKAEAQLRCQGNVADKLASALDVPVIPEASDELEQSRGDGRFILQQRDPRYTDVFVLSLEDAPLVLGALKQLGVRAFMQGPAWANVSFEPLEEAPPLGEPAADAVVPLWSFGGIRGSIAMEGDTIVQTTGRRSEVRRRIIGKDQVTEVRRCLVTKSELGMFSPRARKYLLAVDARRDPVEIPEADELERMLRAWGLPSYPALVDFHASWAGFAWGNAETPNQLGTFGLLLASFPPPDPPIERRKPGSPPSMSLEWEGRELVMIGATQSTTMFLDHDGSIVEHEAYENQLFPSASSIVKRIEFEATLETVTGVQYLEGACGGFVGRELADALGLAPVPEASDTVRAWWIGEHVSVYECYSPVSGERMTAIFADNEELHEHAMQLGKSLKGTP</sequence>
<dbReference type="OrthoDB" id="9818646at2"/>
<organism evidence="1 2">
    <name type="scientific">Sorangium cellulosum</name>
    <name type="common">Polyangium cellulosum</name>
    <dbReference type="NCBI Taxonomy" id="56"/>
    <lineage>
        <taxon>Bacteria</taxon>
        <taxon>Pseudomonadati</taxon>
        <taxon>Myxococcota</taxon>
        <taxon>Polyangia</taxon>
        <taxon>Polyangiales</taxon>
        <taxon>Polyangiaceae</taxon>
        <taxon>Sorangium</taxon>
    </lineage>
</organism>